<evidence type="ECO:0000256" key="1">
    <source>
        <dbReference type="ARBA" id="ARBA00022845"/>
    </source>
</evidence>
<dbReference type="RefSeq" id="WP_090828960.1">
    <property type="nucleotide sequence ID" value="NZ_FOBH01000008.1"/>
</dbReference>
<comment type="similarity">
    <text evidence="2">Belongs to the HPF/YfiA ribosome-associated protein family. Short HPF subfamily.</text>
</comment>
<dbReference type="OrthoDB" id="9795980at2"/>
<organism evidence="7 8">
    <name type="scientific">Nitrosovibrio tenuis</name>
    <dbReference type="NCBI Taxonomy" id="1233"/>
    <lineage>
        <taxon>Bacteria</taxon>
        <taxon>Pseudomonadati</taxon>
        <taxon>Pseudomonadota</taxon>
        <taxon>Betaproteobacteria</taxon>
        <taxon>Nitrosomonadales</taxon>
        <taxon>Nitrosomonadaceae</taxon>
        <taxon>Nitrosovibrio</taxon>
    </lineage>
</organism>
<dbReference type="FunFam" id="3.30.160.100:FF:000001">
    <property type="entry name" value="Ribosome hibernation promoting factor"/>
    <property type="match status" value="1"/>
</dbReference>
<dbReference type="Pfam" id="PF02482">
    <property type="entry name" value="Ribosomal_S30AE"/>
    <property type="match status" value="1"/>
</dbReference>
<dbReference type="PANTHER" id="PTHR33231:SF1">
    <property type="entry name" value="30S RIBOSOMAL PROTEIN"/>
    <property type="match status" value="1"/>
</dbReference>
<reference evidence="7 8" key="1">
    <citation type="submission" date="2016-10" db="EMBL/GenBank/DDBJ databases">
        <authorList>
            <person name="de Groot N.N."/>
        </authorList>
    </citation>
    <scope>NUCLEOTIDE SEQUENCE [LARGE SCALE GENOMIC DNA]</scope>
    <source>
        <strain evidence="7 8">Nv1</strain>
    </source>
</reference>
<name>A0A1H7P397_9PROT</name>
<sequence>MNLNLTGHHVEITPAMRDYVMSKLTRITRHFDNVIDVSVILSVEKLRQKAEANVHLRGKDIFVETESVNMYASIDNLVDKLDRQILRCKEKSTDYRNHTNGGPKDQEAEQA</sequence>
<dbReference type="GO" id="GO:0022627">
    <property type="term" value="C:cytosolic small ribosomal subunit"/>
    <property type="evidence" value="ECO:0007669"/>
    <property type="project" value="TreeGrafter"/>
</dbReference>
<evidence type="ECO:0000256" key="5">
    <source>
        <dbReference type="ARBA" id="ARBA00041319"/>
    </source>
</evidence>
<dbReference type="PANTHER" id="PTHR33231">
    <property type="entry name" value="30S RIBOSOMAL PROTEIN"/>
    <property type="match status" value="1"/>
</dbReference>
<keyword evidence="7" id="KW-0689">Ribosomal protein</keyword>
<dbReference type="InterPro" id="IPR050574">
    <property type="entry name" value="HPF/YfiA_ribosome-assoc"/>
</dbReference>
<dbReference type="CDD" id="cd00552">
    <property type="entry name" value="RaiA"/>
    <property type="match status" value="1"/>
</dbReference>
<accession>A0A1H7P397</accession>
<evidence type="ECO:0000256" key="6">
    <source>
        <dbReference type="SAM" id="MobiDB-lite"/>
    </source>
</evidence>
<evidence type="ECO:0000256" key="3">
    <source>
        <dbReference type="ARBA" id="ARBA00038695"/>
    </source>
</evidence>
<gene>
    <name evidence="7" type="ORF">SAMN05216387_10835</name>
</gene>
<dbReference type="GO" id="GO:0043024">
    <property type="term" value="F:ribosomal small subunit binding"/>
    <property type="evidence" value="ECO:0007669"/>
    <property type="project" value="TreeGrafter"/>
</dbReference>
<evidence type="ECO:0000256" key="4">
    <source>
        <dbReference type="ARBA" id="ARBA00041148"/>
    </source>
</evidence>
<feature type="region of interest" description="Disordered" evidence="6">
    <location>
        <begin position="90"/>
        <end position="111"/>
    </location>
</feature>
<dbReference type="EMBL" id="FOBH01000008">
    <property type="protein sequence ID" value="SEL30069.1"/>
    <property type="molecule type" value="Genomic_DNA"/>
</dbReference>
<keyword evidence="1" id="KW-0810">Translation regulation</keyword>
<dbReference type="AlphaFoldDB" id="A0A1H7P397"/>
<evidence type="ECO:0000313" key="8">
    <source>
        <dbReference type="Proteomes" id="UP000198620"/>
    </source>
</evidence>
<dbReference type="GO" id="GO:0045900">
    <property type="term" value="P:negative regulation of translational elongation"/>
    <property type="evidence" value="ECO:0007669"/>
    <property type="project" value="TreeGrafter"/>
</dbReference>
<proteinExistence type="inferred from homology"/>
<dbReference type="Proteomes" id="UP000198620">
    <property type="component" value="Unassembled WGS sequence"/>
</dbReference>
<dbReference type="NCBIfam" id="TIGR00741">
    <property type="entry name" value="yfiA"/>
    <property type="match status" value="1"/>
</dbReference>
<evidence type="ECO:0000256" key="2">
    <source>
        <dbReference type="ARBA" id="ARBA00038434"/>
    </source>
</evidence>
<keyword evidence="7" id="KW-0687">Ribonucleoprotein</keyword>
<comment type="subunit">
    <text evidence="3">Associates exclusively with 100S ribosomes, which are dimers of 70S ribosomes.</text>
</comment>
<dbReference type="STRING" id="1233.SAMN05216387_10835"/>
<protein>
    <recommendedName>
        <fullName evidence="4">Ribosome hibernation promoting factor</fullName>
    </recommendedName>
    <alternativeName>
        <fullName evidence="5">Hibernation factor HPF</fullName>
    </alternativeName>
</protein>
<evidence type="ECO:0000313" key="7">
    <source>
        <dbReference type="EMBL" id="SEL30069.1"/>
    </source>
</evidence>
<keyword evidence="8" id="KW-1185">Reference proteome</keyword>
<dbReference type="InterPro" id="IPR036567">
    <property type="entry name" value="RHF-like"/>
</dbReference>
<dbReference type="SUPFAM" id="SSF69754">
    <property type="entry name" value="Ribosome binding protein Y (YfiA homologue)"/>
    <property type="match status" value="1"/>
</dbReference>
<dbReference type="Gene3D" id="3.30.160.100">
    <property type="entry name" value="Ribosome hibernation promotion factor-like"/>
    <property type="match status" value="1"/>
</dbReference>
<dbReference type="InterPro" id="IPR003489">
    <property type="entry name" value="RHF/RaiA"/>
</dbReference>